<dbReference type="InterPro" id="IPR001789">
    <property type="entry name" value="Sig_transdc_resp-reg_receiver"/>
</dbReference>
<dbReference type="InterPro" id="IPR046947">
    <property type="entry name" value="LytR-like"/>
</dbReference>
<keyword evidence="7" id="KW-1185">Reference proteome</keyword>
<dbReference type="PROSITE" id="PS50110">
    <property type="entry name" value="RESPONSE_REGULATORY"/>
    <property type="match status" value="1"/>
</dbReference>
<evidence type="ECO:0000313" key="6">
    <source>
        <dbReference type="EMBL" id="MEQ2555025.1"/>
    </source>
</evidence>
<name>A0ABV1H6C5_9FIRM</name>
<dbReference type="EMBL" id="JBBMFS010000006">
    <property type="protein sequence ID" value="MEQ2555025.1"/>
    <property type="molecule type" value="Genomic_DNA"/>
</dbReference>
<evidence type="ECO:0000259" key="5">
    <source>
        <dbReference type="PROSITE" id="PS50930"/>
    </source>
</evidence>
<comment type="function">
    <text evidence="2">May play the central regulatory role in sporulation. It may be an element of the effector pathway responsible for the activation of sporulation genes in response to nutritional stress. Spo0A may act in concert with spo0H (a sigma factor) to control the expression of some genes that are critical to the sporulation process.</text>
</comment>
<evidence type="ECO:0000313" key="7">
    <source>
        <dbReference type="Proteomes" id="UP001546774"/>
    </source>
</evidence>
<dbReference type="InterPro" id="IPR007492">
    <property type="entry name" value="LytTR_DNA-bd_dom"/>
</dbReference>
<dbReference type="PROSITE" id="PS50930">
    <property type="entry name" value="HTH_LYTTR"/>
    <property type="match status" value="1"/>
</dbReference>
<dbReference type="SMART" id="SM00448">
    <property type="entry name" value="REC"/>
    <property type="match status" value="1"/>
</dbReference>
<accession>A0ABV1H6C5</accession>
<dbReference type="CDD" id="cd00156">
    <property type="entry name" value="REC"/>
    <property type="match status" value="1"/>
</dbReference>
<dbReference type="PANTHER" id="PTHR37299:SF1">
    <property type="entry name" value="STAGE 0 SPORULATION PROTEIN A HOMOLOG"/>
    <property type="match status" value="1"/>
</dbReference>
<reference evidence="6" key="1">
    <citation type="submission" date="2024-03" db="EMBL/GenBank/DDBJ databases">
        <title>Human intestinal bacterial collection.</title>
        <authorList>
            <person name="Pauvert C."/>
            <person name="Hitch T.C.A."/>
            <person name="Clavel T."/>
        </authorList>
    </citation>
    <scope>NUCLEOTIDE SEQUENCE [LARGE SCALE GENOMIC DNA]</scope>
    <source>
        <strain evidence="6">CLA-AA-H89B</strain>
    </source>
</reference>
<feature type="domain" description="Response regulatory" evidence="4">
    <location>
        <begin position="2"/>
        <end position="120"/>
    </location>
</feature>
<evidence type="ECO:0000256" key="3">
    <source>
        <dbReference type="PROSITE-ProRule" id="PRU00169"/>
    </source>
</evidence>
<dbReference type="Gene3D" id="2.40.50.1020">
    <property type="entry name" value="LytTr DNA-binding domain"/>
    <property type="match status" value="1"/>
</dbReference>
<evidence type="ECO:0000256" key="2">
    <source>
        <dbReference type="ARBA" id="ARBA00024867"/>
    </source>
</evidence>
<evidence type="ECO:0000256" key="1">
    <source>
        <dbReference type="ARBA" id="ARBA00018672"/>
    </source>
</evidence>
<comment type="caution">
    <text evidence="6">The sequence shown here is derived from an EMBL/GenBank/DDBJ whole genome shotgun (WGS) entry which is preliminary data.</text>
</comment>
<dbReference type="GO" id="GO:0003677">
    <property type="term" value="F:DNA binding"/>
    <property type="evidence" value="ECO:0007669"/>
    <property type="project" value="UniProtKB-KW"/>
</dbReference>
<gene>
    <name evidence="6" type="ORF">WMO37_08405</name>
</gene>
<dbReference type="InterPro" id="IPR011006">
    <property type="entry name" value="CheY-like_superfamily"/>
</dbReference>
<evidence type="ECO:0000259" key="4">
    <source>
        <dbReference type="PROSITE" id="PS50110"/>
    </source>
</evidence>
<dbReference type="Proteomes" id="UP001546774">
    <property type="component" value="Unassembled WGS sequence"/>
</dbReference>
<organism evidence="6 7">
    <name type="scientific">Lachnospira intestinalis</name>
    <dbReference type="NCBI Taxonomy" id="3133158"/>
    <lineage>
        <taxon>Bacteria</taxon>
        <taxon>Bacillati</taxon>
        <taxon>Bacillota</taxon>
        <taxon>Clostridia</taxon>
        <taxon>Lachnospirales</taxon>
        <taxon>Lachnospiraceae</taxon>
        <taxon>Lachnospira</taxon>
    </lineage>
</organism>
<dbReference type="SMART" id="SM00850">
    <property type="entry name" value="LytTR"/>
    <property type="match status" value="1"/>
</dbReference>
<keyword evidence="6" id="KW-0238">DNA-binding</keyword>
<dbReference type="Pfam" id="PF04397">
    <property type="entry name" value="LytTR"/>
    <property type="match status" value="1"/>
</dbReference>
<protein>
    <recommendedName>
        <fullName evidence="1">Stage 0 sporulation protein A homolog</fullName>
    </recommendedName>
</protein>
<dbReference type="SUPFAM" id="SSF52172">
    <property type="entry name" value="CheY-like"/>
    <property type="match status" value="1"/>
</dbReference>
<dbReference type="Gene3D" id="3.40.50.2300">
    <property type="match status" value="1"/>
</dbReference>
<feature type="domain" description="HTH LytTR-type" evidence="5">
    <location>
        <begin position="134"/>
        <end position="229"/>
    </location>
</feature>
<sequence length="237" mass="27753">MKVAICDDSEQDIADLKEKLLKIIEGQIENCEIHVYTDVTKFLKEIHTISFDGIFLNIDMPQMTGIQAAQRVREALPDVGLVFVSSCESMVFEAIKTTPLRFIRKARLEEELEEAVTALLNRYHSLKNYYDFCVNGNTVRLKLSEIYYFESAKHYVKIKTLQEDYMVRAKMADLEQIFNEKGFVRVQSGYIVNLRHVDRVRYKDVLMNNGECISISRDRLEDLKLKHLEFIRRENNL</sequence>
<dbReference type="PANTHER" id="PTHR37299">
    <property type="entry name" value="TRANSCRIPTIONAL REGULATOR-RELATED"/>
    <property type="match status" value="1"/>
</dbReference>
<dbReference type="Pfam" id="PF00072">
    <property type="entry name" value="Response_reg"/>
    <property type="match status" value="1"/>
</dbReference>
<proteinExistence type="predicted"/>
<comment type="caution">
    <text evidence="3">Lacks conserved residue(s) required for the propagation of feature annotation.</text>
</comment>